<accession>A0AAV2IMV2</accession>
<dbReference type="Proteomes" id="UP001497497">
    <property type="component" value="Unassembled WGS sequence"/>
</dbReference>
<feature type="non-terminal residue" evidence="2">
    <location>
        <position position="47"/>
    </location>
</feature>
<feature type="non-terminal residue" evidence="2">
    <location>
        <position position="1"/>
    </location>
</feature>
<keyword evidence="3" id="KW-1185">Reference proteome</keyword>
<dbReference type="EMBL" id="CAXITT010001384">
    <property type="protein sequence ID" value="CAL1548492.1"/>
    <property type="molecule type" value="Genomic_DNA"/>
</dbReference>
<name>A0AAV2IMV2_LYMST</name>
<comment type="caution">
    <text evidence="2">The sequence shown here is derived from an EMBL/GenBank/DDBJ whole genome shotgun (WGS) entry which is preliminary data.</text>
</comment>
<reference evidence="2 3" key="1">
    <citation type="submission" date="2024-04" db="EMBL/GenBank/DDBJ databases">
        <authorList>
            <consortium name="Genoscope - CEA"/>
            <person name="William W."/>
        </authorList>
    </citation>
    <scope>NUCLEOTIDE SEQUENCE [LARGE SCALE GENOMIC DNA]</scope>
</reference>
<organism evidence="2 3">
    <name type="scientific">Lymnaea stagnalis</name>
    <name type="common">Great pond snail</name>
    <name type="synonym">Helix stagnalis</name>
    <dbReference type="NCBI Taxonomy" id="6523"/>
    <lineage>
        <taxon>Eukaryota</taxon>
        <taxon>Metazoa</taxon>
        <taxon>Spiralia</taxon>
        <taxon>Lophotrochozoa</taxon>
        <taxon>Mollusca</taxon>
        <taxon>Gastropoda</taxon>
        <taxon>Heterobranchia</taxon>
        <taxon>Euthyneura</taxon>
        <taxon>Panpulmonata</taxon>
        <taxon>Hygrophila</taxon>
        <taxon>Lymnaeoidea</taxon>
        <taxon>Lymnaeidae</taxon>
        <taxon>Lymnaea</taxon>
    </lineage>
</organism>
<protein>
    <submittedName>
        <fullName evidence="2">Uncharacterized protein</fullName>
    </submittedName>
</protein>
<sequence length="47" mass="4934">ANADAIKAAGSAKGRRHNLTMRPSDDLQKPSVEYTRGAAEDDSSSST</sequence>
<feature type="region of interest" description="Disordered" evidence="1">
    <location>
        <begin position="1"/>
        <end position="47"/>
    </location>
</feature>
<dbReference type="AlphaFoldDB" id="A0AAV2IMV2"/>
<proteinExistence type="predicted"/>
<gene>
    <name evidence="2" type="ORF">GSLYS_00021809001</name>
</gene>
<evidence type="ECO:0000313" key="3">
    <source>
        <dbReference type="Proteomes" id="UP001497497"/>
    </source>
</evidence>
<evidence type="ECO:0000256" key="1">
    <source>
        <dbReference type="SAM" id="MobiDB-lite"/>
    </source>
</evidence>
<evidence type="ECO:0000313" key="2">
    <source>
        <dbReference type="EMBL" id="CAL1548492.1"/>
    </source>
</evidence>